<name>A0AAW2GSG1_9HYME</name>
<keyword evidence="2" id="KW-1185">Reference proteome</keyword>
<proteinExistence type="predicted"/>
<accession>A0AAW2GSG1</accession>
<organism evidence="1 2">
    <name type="scientific">Cardiocondyla obscurior</name>
    <dbReference type="NCBI Taxonomy" id="286306"/>
    <lineage>
        <taxon>Eukaryota</taxon>
        <taxon>Metazoa</taxon>
        <taxon>Ecdysozoa</taxon>
        <taxon>Arthropoda</taxon>
        <taxon>Hexapoda</taxon>
        <taxon>Insecta</taxon>
        <taxon>Pterygota</taxon>
        <taxon>Neoptera</taxon>
        <taxon>Endopterygota</taxon>
        <taxon>Hymenoptera</taxon>
        <taxon>Apocrita</taxon>
        <taxon>Aculeata</taxon>
        <taxon>Formicoidea</taxon>
        <taxon>Formicidae</taxon>
        <taxon>Myrmicinae</taxon>
        <taxon>Cardiocondyla</taxon>
    </lineage>
</organism>
<sequence>MSGKSIEAFAYLVLTKAIPSTPPSIVNGPSPNAAYCITVSHFKKPIQISQKYCIILKNILYKNCMYLRRTFGVTLTLTLKINFKILNKNLNFLLQILIHYKKVCDFRLKHFFKKYHLVFLKKSSK</sequence>
<dbReference type="EMBL" id="JADYXP020000002">
    <property type="protein sequence ID" value="KAL0130237.1"/>
    <property type="molecule type" value="Genomic_DNA"/>
</dbReference>
<gene>
    <name evidence="1" type="ORF">PUN28_002075</name>
</gene>
<protein>
    <submittedName>
        <fullName evidence="1">Uncharacterized protein</fullName>
    </submittedName>
</protein>
<dbReference type="Proteomes" id="UP001430953">
    <property type="component" value="Unassembled WGS sequence"/>
</dbReference>
<dbReference type="AlphaFoldDB" id="A0AAW2GSG1"/>
<comment type="caution">
    <text evidence="1">The sequence shown here is derived from an EMBL/GenBank/DDBJ whole genome shotgun (WGS) entry which is preliminary data.</text>
</comment>
<reference evidence="1 2" key="1">
    <citation type="submission" date="2023-03" db="EMBL/GenBank/DDBJ databases">
        <title>High recombination rates correlate with genetic variation in Cardiocondyla obscurior ants.</title>
        <authorList>
            <person name="Errbii M."/>
        </authorList>
    </citation>
    <scope>NUCLEOTIDE SEQUENCE [LARGE SCALE GENOMIC DNA]</scope>
    <source>
        <strain evidence="1">Alpha-2009</strain>
        <tissue evidence="1">Whole body</tissue>
    </source>
</reference>
<evidence type="ECO:0000313" key="1">
    <source>
        <dbReference type="EMBL" id="KAL0130237.1"/>
    </source>
</evidence>
<evidence type="ECO:0000313" key="2">
    <source>
        <dbReference type="Proteomes" id="UP001430953"/>
    </source>
</evidence>